<comment type="similarity">
    <text evidence="1">Belongs to the UPF0111 family.</text>
</comment>
<organism evidence="2">
    <name type="scientific">Archaeoglobus fulgidus</name>
    <dbReference type="NCBI Taxonomy" id="2234"/>
    <lineage>
        <taxon>Archaea</taxon>
        <taxon>Methanobacteriati</taxon>
        <taxon>Methanobacteriota</taxon>
        <taxon>Archaeoglobi</taxon>
        <taxon>Archaeoglobales</taxon>
        <taxon>Archaeoglobaceae</taxon>
        <taxon>Archaeoglobus</taxon>
    </lineage>
</organism>
<reference evidence="2" key="1">
    <citation type="journal article" date="2020" name="mSystems">
        <title>Genome- and Community-Level Interaction Insights into Carbon Utilization and Element Cycling Functions of Hydrothermarchaeota in Hydrothermal Sediment.</title>
        <authorList>
            <person name="Zhou Z."/>
            <person name="Liu Y."/>
            <person name="Xu W."/>
            <person name="Pan J."/>
            <person name="Luo Z.H."/>
            <person name="Li M."/>
        </authorList>
    </citation>
    <scope>NUCLEOTIDE SEQUENCE [LARGE SCALE GENOMIC DNA]</scope>
    <source>
        <strain evidence="2">SpSt-87</strain>
    </source>
</reference>
<dbReference type="InterPro" id="IPR018445">
    <property type="entry name" value="Put_Phosphate_transp_reg"/>
</dbReference>
<dbReference type="EMBL" id="DTLB01000051">
    <property type="protein sequence ID" value="HFW33034.1"/>
    <property type="molecule type" value="Genomic_DNA"/>
</dbReference>
<gene>
    <name evidence="2" type="ORF">ENW66_08845</name>
</gene>
<dbReference type="SUPFAM" id="SSF109755">
    <property type="entry name" value="PhoU-like"/>
    <property type="match status" value="1"/>
</dbReference>
<proteinExistence type="inferred from homology"/>
<dbReference type="Gene3D" id="1.20.58.220">
    <property type="entry name" value="Phosphate transport system protein phou homolog 2, domain 2"/>
    <property type="match status" value="1"/>
</dbReference>
<evidence type="ECO:0000256" key="1">
    <source>
        <dbReference type="ARBA" id="ARBA00008591"/>
    </source>
</evidence>
<sequence length="201" mass="23291">MKAEERVIGNIEAMLKLSPIACEILQKAVMEKDRSILEEISRIERDGDDLRRETARIIYKGAFIPYLRSNILRLVEDVDDILNTVDKAGKYCRKINDLDFIRSSIEVGRLLEINVLLCKIMSKNFIEFFKDPEKLKEAAIVVRMLEKEADNMKHSALESLRSRDIEFWDGLFTFNFIESIEEISDVVEDTMDTLQVIVLSL</sequence>
<evidence type="ECO:0000313" key="2">
    <source>
        <dbReference type="EMBL" id="HFW33034.1"/>
    </source>
</evidence>
<dbReference type="InterPro" id="IPR002727">
    <property type="entry name" value="DUF47"/>
</dbReference>
<dbReference type="PANTHER" id="PTHR36536">
    <property type="entry name" value="UPF0111 PROTEIN HI_1603"/>
    <property type="match status" value="1"/>
</dbReference>
<dbReference type="InterPro" id="IPR038078">
    <property type="entry name" value="PhoU-like_sf"/>
</dbReference>
<dbReference type="Pfam" id="PF01865">
    <property type="entry name" value="PhoU_div"/>
    <property type="match status" value="1"/>
</dbReference>
<dbReference type="PANTHER" id="PTHR36536:SF3">
    <property type="entry name" value="UPF0111 PROTEIN HI_1603"/>
    <property type="match status" value="1"/>
</dbReference>
<comment type="caution">
    <text evidence="2">The sequence shown here is derived from an EMBL/GenBank/DDBJ whole genome shotgun (WGS) entry which is preliminary data.</text>
</comment>
<protein>
    <submittedName>
        <fullName evidence="2">DUF47 family protein</fullName>
    </submittedName>
</protein>
<accession>A0A7C3MAD4</accession>
<name>A0A7C3MAD4_ARCFL</name>
<dbReference type="AlphaFoldDB" id="A0A7C3MAD4"/>